<dbReference type="STRING" id="7375.A0A0L0CCB4"/>
<keyword evidence="4" id="KW-1185">Reference proteome</keyword>
<evidence type="ECO:0000259" key="2">
    <source>
        <dbReference type="Pfam" id="PF03644"/>
    </source>
</evidence>
<evidence type="ECO:0000313" key="4">
    <source>
        <dbReference type="Proteomes" id="UP000037069"/>
    </source>
</evidence>
<dbReference type="InterPro" id="IPR005201">
    <property type="entry name" value="TIM_ENGase"/>
</dbReference>
<evidence type="ECO:0000313" key="3">
    <source>
        <dbReference type="EMBL" id="KNC29099.1"/>
    </source>
</evidence>
<organism evidence="3 4">
    <name type="scientific">Lucilia cuprina</name>
    <name type="common">Green bottle fly</name>
    <name type="synonym">Australian sheep blowfly</name>
    <dbReference type="NCBI Taxonomy" id="7375"/>
    <lineage>
        <taxon>Eukaryota</taxon>
        <taxon>Metazoa</taxon>
        <taxon>Ecdysozoa</taxon>
        <taxon>Arthropoda</taxon>
        <taxon>Hexapoda</taxon>
        <taxon>Insecta</taxon>
        <taxon>Pterygota</taxon>
        <taxon>Neoptera</taxon>
        <taxon>Endopterygota</taxon>
        <taxon>Diptera</taxon>
        <taxon>Brachycera</taxon>
        <taxon>Muscomorpha</taxon>
        <taxon>Oestroidea</taxon>
        <taxon>Calliphoridae</taxon>
        <taxon>Luciliinae</taxon>
        <taxon>Lucilia</taxon>
    </lineage>
</organism>
<dbReference type="OrthoDB" id="284473at2759"/>
<dbReference type="Proteomes" id="UP000037069">
    <property type="component" value="Unassembled WGS sequence"/>
</dbReference>
<keyword evidence="1" id="KW-0732">Signal</keyword>
<dbReference type="OMA" id="WWARIWP"/>
<protein>
    <recommendedName>
        <fullName evidence="2">Cytosolic endo-beta-N-acetylglucosaminidase TIM barrel domain-containing protein</fullName>
    </recommendedName>
</protein>
<sequence length="623" mass="71930">MSYIPSLEDQLEAEALHNNEQLLNLKIRSKNIQWHEYVMPLKSRSRPVFLQRQFNFISNYREPIGDHNRRKVLVCHDMMGNYLEDRHYHSSKKYDDYRFYHWPGIDYFCYFSHNYVTIPPCGWINAAHKHGVAVLGTFITEGEKGSKLLHEVLESTEMVNNTVDALVRLCRHYHFDGWLINIECKVSPECVSNLLYFVDRLREIVEQEIDSGSVIWYDSVIEGGQLSWQNEINDKNVRFFKAANGALVNYSWNDRSLQVTRTVCEQEREPFENVFFGIDIFGRGQTAKFQSKQTLARIVKHRFSTGIFAPGWTYETLQQYGYNIKKPLGDDQANEAFLMRNEKFWWLLWEHLATHPYITMPFYSDFCLGSGKKTYVSGLPKTTSTATPTTAATTALLPSTSTAAEQTTIADNTEGRFFNLSRQSLQPSVPLHDLATRYYDDAFNGGSCLRILQYDSSFRIFSSDFKMLRGGLVFAYAFKLNPKDGEFDCILRFCTGNNSRDCYLFLGDYYDTVSLQRGRCYVSPFKPKYNELLSGPLECPQMPKDMAFKDFQANGWQVRYYVVEFDGAIQVKDIGCLYRKSAEAEDTAYLGAVYINEFDVNQHDFPADSNIALIQVYGGDLLN</sequence>
<dbReference type="GO" id="GO:0005829">
    <property type="term" value="C:cytosol"/>
    <property type="evidence" value="ECO:0007669"/>
    <property type="project" value="UniProtKB-SubCell"/>
</dbReference>
<dbReference type="EMBL" id="JRES01000694">
    <property type="protein sequence ID" value="KNC29099.1"/>
    <property type="molecule type" value="Genomic_DNA"/>
</dbReference>
<dbReference type="Gene3D" id="2.60.120.260">
    <property type="entry name" value="Galactose-binding domain-like"/>
    <property type="match status" value="1"/>
</dbReference>
<gene>
    <name evidence="3" type="ORF">FF38_03884</name>
</gene>
<proteinExistence type="predicted"/>
<dbReference type="Pfam" id="PF03644">
    <property type="entry name" value="Glyco_hydro_85"/>
    <property type="match status" value="1"/>
</dbReference>
<dbReference type="GO" id="GO:0033925">
    <property type="term" value="F:mannosyl-glycoprotein endo-beta-N-acetylglucosaminidase activity"/>
    <property type="evidence" value="ECO:0007669"/>
    <property type="project" value="UniProtKB-EC"/>
</dbReference>
<feature type="domain" description="Cytosolic endo-beta-N-acetylglucosaminidase TIM barrel" evidence="2">
    <location>
        <begin position="82"/>
        <end position="373"/>
    </location>
</feature>
<reference evidence="3 4" key="1">
    <citation type="journal article" date="2015" name="Nat. Commun.">
        <title>Lucilia cuprina genome unlocks parasitic fly biology to underpin future interventions.</title>
        <authorList>
            <person name="Anstead C.A."/>
            <person name="Korhonen P.K."/>
            <person name="Young N.D."/>
            <person name="Hall R.S."/>
            <person name="Jex A.R."/>
            <person name="Murali S.C."/>
            <person name="Hughes D.S."/>
            <person name="Lee S.F."/>
            <person name="Perry T."/>
            <person name="Stroehlein A.J."/>
            <person name="Ansell B.R."/>
            <person name="Breugelmans B."/>
            <person name="Hofmann A."/>
            <person name="Qu J."/>
            <person name="Dugan S."/>
            <person name="Lee S.L."/>
            <person name="Chao H."/>
            <person name="Dinh H."/>
            <person name="Han Y."/>
            <person name="Doddapaneni H.V."/>
            <person name="Worley K.C."/>
            <person name="Muzny D.M."/>
            <person name="Ioannidis P."/>
            <person name="Waterhouse R.M."/>
            <person name="Zdobnov E.M."/>
            <person name="James P.J."/>
            <person name="Bagnall N.H."/>
            <person name="Kotze A.C."/>
            <person name="Gibbs R.A."/>
            <person name="Richards S."/>
            <person name="Batterham P."/>
            <person name="Gasser R.B."/>
        </authorList>
    </citation>
    <scope>NUCLEOTIDE SEQUENCE [LARGE SCALE GENOMIC DNA]</scope>
    <source>
        <strain evidence="3 4">LS</strain>
        <tissue evidence="3">Full body</tissue>
    </source>
</reference>
<dbReference type="InterPro" id="IPR032979">
    <property type="entry name" value="ENGase"/>
</dbReference>
<comment type="caution">
    <text evidence="3">The sequence shown here is derived from an EMBL/GenBank/DDBJ whole genome shotgun (WGS) entry which is preliminary data.</text>
</comment>
<evidence type="ECO:0000256" key="1">
    <source>
        <dbReference type="ARBA" id="ARBA00022729"/>
    </source>
</evidence>
<dbReference type="InterPro" id="IPR017853">
    <property type="entry name" value="GH"/>
</dbReference>
<accession>A0A0L0CCB4</accession>
<dbReference type="Gene3D" id="3.20.20.80">
    <property type="entry name" value="Glycosidases"/>
    <property type="match status" value="1"/>
</dbReference>
<dbReference type="SUPFAM" id="SSF51445">
    <property type="entry name" value="(Trans)glycosidases"/>
    <property type="match status" value="1"/>
</dbReference>
<dbReference type="CDD" id="cd06547">
    <property type="entry name" value="GH85_ENGase"/>
    <property type="match status" value="1"/>
</dbReference>
<name>A0A0L0CCB4_LUCCU</name>
<dbReference type="PANTHER" id="PTHR13246">
    <property type="entry name" value="ENDO BETA N-ACETYLGLUCOSAMINIDASE"/>
    <property type="match status" value="1"/>
</dbReference>
<dbReference type="PANTHER" id="PTHR13246:SF1">
    <property type="entry name" value="CYTOSOLIC ENDO-BETA-N-ACETYLGLUCOSAMINIDASE"/>
    <property type="match status" value="1"/>
</dbReference>
<dbReference type="AlphaFoldDB" id="A0A0L0CCB4"/>